<sequence length="49" mass="5429">MPVTQAIGLCTRQQLLAKLKVFIGSPLQLGIFFRQVADMDVIITTLILI</sequence>
<keyword evidence="1" id="KW-1185">Reference proteome</keyword>
<dbReference type="Proteomes" id="UP000095281">
    <property type="component" value="Unplaced"/>
</dbReference>
<name>A0A1I8AYR7_MELHA</name>
<dbReference type="WBParaSite" id="MhA1_Contig1084.frz3.gene3">
    <property type="protein sequence ID" value="MhA1_Contig1084.frz3.gene3"/>
    <property type="gene ID" value="MhA1_Contig1084.frz3.gene3"/>
</dbReference>
<evidence type="ECO:0000313" key="1">
    <source>
        <dbReference type="Proteomes" id="UP000095281"/>
    </source>
</evidence>
<organism evidence="1 2">
    <name type="scientific">Meloidogyne hapla</name>
    <name type="common">Root-knot nematode worm</name>
    <dbReference type="NCBI Taxonomy" id="6305"/>
    <lineage>
        <taxon>Eukaryota</taxon>
        <taxon>Metazoa</taxon>
        <taxon>Ecdysozoa</taxon>
        <taxon>Nematoda</taxon>
        <taxon>Chromadorea</taxon>
        <taxon>Rhabditida</taxon>
        <taxon>Tylenchina</taxon>
        <taxon>Tylenchomorpha</taxon>
        <taxon>Tylenchoidea</taxon>
        <taxon>Meloidogynidae</taxon>
        <taxon>Meloidogyninae</taxon>
        <taxon>Meloidogyne</taxon>
    </lineage>
</organism>
<proteinExistence type="predicted"/>
<accession>A0A1I8AYR7</accession>
<protein>
    <submittedName>
        <fullName evidence="2">Uncharacterized protein</fullName>
    </submittedName>
</protein>
<reference evidence="2" key="1">
    <citation type="submission" date="2016-11" db="UniProtKB">
        <authorList>
            <consortium name="WormBaseParasite"/>
        </authorList>
    </citation>
    <scope>IDENTIFICATION</scope>
</reference>
<evidence type="ECO:0000313" key="2">
    <source>
        <dbReference type="WBParaSite" id="MhA1_Contig1084.frz3.gene3"/>
    </source>
</evidence>
<dbReference type="AlphaFoldDB" id="A0A1I8AYR7"/>